<feature type="compositionally biased region" description="Polar residues" evidence="1">
    <location>
        <begin position="36"/>
        <end position="48"/>
    </location>
</feature>
<dbReference type="KEGG" id="bmeg:BG04_673"/>
<proteinExistence type="predicted"/>
<feature type="region of interest" description="Disordered" evidence="1">
    <location>
        <begin position="1"/>
        <end position="54"/>
    </location>
</feature>
<dbReference type="HOGENOM" id="CLU_3040477_0_0_9"/>
<name>A0A0B6AM78_PRIM2</name>
<reference evidence="2 3" key="1">
    <citation type="journal article" date="2015" name="Genome Announc.">
        <title>Complete genome sequences for 35 biothreat assay-relevant bacillus species.</title>
        <authorList>
            <person name="Johnson S.L."/>
            <person name="Daligault H.E."/>
            <person name="Davenport K.W."/>
            <person name="Jaissle J."/>
            <person name="Frey K.G."/>
            <person name="Ladner J.T."/>
            <person name="Broomall S.M."/>
            <person name="Bishop-Lilly K.A."/>
            <person name="Bruce D.C."/>
            <person name="Gibbons H.S."/>
            <person name="Coyne S.R."/>
            <person name="Lo C.C."/>
            <person name="Meincke L."/>
            <person name="Munk A.C."/>
            <person name="Koroleva G.I."/>
            <person name="Rosenzweig C.N."/>
            <person name="Palacios G.F."/>
            <person name="Redden C.L."/>
            <person name="Minogue T.D."/>
            <person name="Chain P.S."/>
        </authorList>
    </citation>
    <scope>NUCLEOTIDE SEQUENCE [LARGE SCALE GENOMIC DNA]</scope>
    <source>
        <strain evidence="3">ATCC 14581 / DSM 32 / JCM 2506 / NBRC 15308 / NCIMB 9376 / NCTC 10342 / NRRL B-14308 / VKM B-512</strain>
    </source>
</reference>
<dbReference type="EMBL" id="CP009920">
    <property type="protein sequence ID" value="AJI22202.1"/>
    <property type="molecule type" value="Genomic_DNA"/>
</dbReference>
<dbReference type="GeneID" id="93646217"/>
<dbReference type="AlphaFoldDB" id="A0A0B6AM78"/>
<accession>A0A0B6AM78</accession>
<evidence type="ECO:0000256" key="1">
    <source>
        <dbReference type="SAM" id="MobiDB-lite"/>
    </source>
</evidence>
<protein>
    <submittedName>
        <fullName evidence="2">Uncharacterized protein</fullName>
    </submittedName>
</protein>
<gene>
    <name evidence="2" type="ORF">BG04_673</name>
</gene>
<organism evidence="2 3">
    <name type="scientific">Priestia megaterium (strain ATCC 14581 / DSM 32 / CCUG 1817 / JCM 2506 / NBRC 15308 / NCIMB 9376 / NCTC 10342 / NRRL B-14308 / VKM B-512 / Ford 19)</name>
    <name type="common">Bacillus megaterium</name>
    <dbReference type="NCBI Taxonomy" id="1348623"/>
    <lineage>
        <taxon>Bacteria</taxon>
        <taxon>Bacillati</taxon>
        <taxon>Bacillota</taxon>
        <taxon>Bacilli</taxon>
        <taxon>Bacillales</taxon>
        <taxon>Bacillaceae</taxon>
        <taxon>Priestia</taxon>
    </lineage>
</organism>
<dbReference type="Proteomes" id="UP000031829">
    <property type="component" value="Chromosome"/>
</dbReference>
<dbReference type="RefSeq" id="WP_016766361.1">
    <property type="nucleotide sequence ID" value="NZ_BCVB01000012.1"/>
</dbReference>
<sequence>MEGNPSTRQFQDDLKQYQMPDSVKQQKSGTYRVGFESNTGIEKVQNQQEGKEKK</sequence>
<evidence type="ECO:0000313" key="3">
    <source>
        <dbReference type="Proteomes" id="UP000031829"/>
    </source>
</evidence>
<evidence type="ECO:0000313" key="2">
    <source>
        <dbReference type="EMBL" id="AJI22202.1"/>
    </source>
</evidence>